<feature type="domain" description="Aminoglycoside phosphotransferase" evidence="12">
    <location>
        <begin position="33"/>
        <end position="262"/>
    </location>
</feature>
<keyword evidence="14" id="KW-1185">Reference proteome</keyword>
<gene>
    <name evidence="11" type="primary">srkA</name>
    <name evidence="13" type="ORF">E1H14_08545</name>
</gene>
<dbReference type="Gene3D" id="3.30.200.70">
    <property type="match status" value="1"/>
</dbReference>
<keyword evidence="5 11" id="KW-0479">Metal-binding</keyword>
<dbReference type="InterPro" id="IPR002575">
    <property type="entry name" value="Aminoglycoside_PTrfase"/>
</dbReference>
<comment type="subunit">
    <text evidence="11">Monomer.</text>
</comment>
<dbReference type="GO" id="GO:0005737">
    <property type="term" value="C:cytoplasm"/>
    <property type="evidence" value="ECO:0007669"/>
    <property type="project" value="UniProtKB-SubCell"/>
</dbReference>
<dbReference type="Pfam" id="PF01636">
    <property type="entry name" value="APH"/>
    <property type="match status" value="1"/>
</dbReference>
<feature type="binding site" evidence="11">
    <location>
        <position position="206"/>
    </location>
    <ligand>
        <name>Mg(2+)</name>
        <dbReference type="ChEBI" id="CHEBI:18420"/>
    </ligand>
</feature>
<dbReference type="PANTHER" id="PTHR39573">
    <property type="entry name" value="STRESS RESPONSE KINASE A"/>
    <property type="match status" value="1"/>
</dbReference>
<evidence type="ECO:0000256" key="6">
    <source>
        <dbReference type="ARBA" id="ARBA00022741"/>
    </source>
</evidence>
<protein>
    <recommendedName>
        <fullName evidence="11">Stress response kinase A</fullName>
        <ecNumber evidence="11">2.7.11.1</ecNumber>
    </recommendedName>
    <alternativeName>
        <fullName evidence="11">Serine/threonine-protein kinase SrkA</fullName>
    </alternativeName>
</protein>
<keyword evidence="4 11" id="KW-0808">Transferase</keyword>
<dbReference type="Gene3D" id="1.20.1270.170">
    <property type="match status" value="1"/>
</dbReference>
<dbReference type="HAMAP" id="MF_01497">
    <property type="entry name" value="SrkA_kinase"/>
    <property type="match status" value="1"/>
</dbReference>
<comment type="subcellular location">
    <subcellularLocation>
        <location evidence="11">Cytoplasm</location>
    </subcellularLocation>
</comment>
<keyword evidence="7 11" id="KW-0418">Kinase</keyword>
<dbReference type="GO" id="GO:0004674">
    <property type="term" value="F:protein serine/threonine kinase activity"/>
    <property type="evidence" value="ECO:0007669"/>
    <property type="project" value="UniProtKB-UniRule"/>
</dbReference>
<reference evidence="13 14" key="1">
    <citation type="submission" date="2019-03" db="EMBL/GenBank/DDBJ databases">
        <title>Nitrincola sp. nov. isolated from an Indian soda lake.</title>
        <authorList>
            <person name="Joshi A."/>
            <person name="Thite S.V."/>
            <person name="Joseph N."/>
            <person name="Dhotre D."/>
            <person name="Moorthy M."/>
            <person name="Shouche Y.S."/>
        </authorList>
    </citation>
    <scope>NUCLEOTIDE SEQUENCE [LARGE SCALE GENOMIC DNA]</scope>
    <source>
        <strain evidence="13 14">MEB193</strain>
    </source>
</reference>
<evidence type="ECO:0000256" key="3">
    <source>
        <dbReference type="ARBA" id="ARBA00022553"/>
    </source>
</evidence>
<feature type="active site" description="Proton acceptor" evidence="11">
    <location>
        <position position="201"/>
    </location>
</feature>
<evidence type="ECO:0000313" key="14">
    <source>
        <dbReference type="Proteomes" id="UP000325302"/>
    </source>
</evidence>
<dbReference type="GO" id="GO:0005524">
    <property type="term" value="F:ATP binding"/>
    <property type="evidence" value="ECO:0007669"/>
    <property type="project" value="UniProtKB-UniRule"/>
</dbReference>
<dbReference type="NCBIfam" id="NF008738">
    <property type="entry name" value="PRK11768.1"/>
    <property type="match status" value="1"/>
</dbReference>
<keyword evidence="6 11" id="KW-0547">Nucleotide-binding</keyword>
<dbReference type="GO" id="GO:0000287">
    <property type="term" value="F:magnesium ion binding"/>
    <property type="evidence" value="ECO:0007669"/>
    <property type="project" value="UniProtKB-UniRule"/>
</dbReference>
<dbReference type="OrthoDB" id="5392197at2"/>
<evidence type="ECO:0000256" key="5">
    <source>
        <dbReference type="ARBA" id="ARBA00022723"/>
    </source>
</evidence>
<evidence type="ECO:0000256" key="11">
    <source>
        <dbReference type="HAMAP-Rule" id="MF_01497"/>
    </source>
</evidence>
<dbReference type="InterPro" id="IPR011009">
    <property type="entry name" value="Kinase-like_dom_sf"/>
</dbReference>
<evidence type="ECO:0000256" key="1">
    <source>
        <dbReference type="ARBA" id="ARBA00022490"/>
    </source>
</evidence>
<comment type="catalytic activity">
    <reaction evidence="11">
        <text>L-threonyl-[protein] + ATP = O-phospho-L-threonyl-[protein] + ADP + H(+)</text>
        <dbReference type="Rhea" id="RHEA:46608"/>
        <dbReference type="Rhea" id="RHEA-COMP:11060"/>
        <dbReference type="Rhea" id="RHEA-COMP:11605"/>
        <dbReference type="ChEBI" id="CHEBI:15378"/>
        <dbReference type="ChEBI" id="CHEBI:30013"/>
        <dbReference type="ChEBI" id="CHEBI:30616"/>
        <dbReference type="ChEBI" id="CHEBI:61977"/>
        <dbReference type="ChEBI" id="CHEBI:456216"/>
        <dbReference type="EC" id="2.7.11.1"/>
    </reaction>
</comment>
<keyword evidence="3 11" id="KW-0597">Phosphoprotein</keyword>
<dbReference type="PANTHER" id="PTHR39573:SF1">
    <property type="entry name" value="STRESS RESPONSE KINASE A"/>
    <property type="match status" value="1"/>
</dbReference>
<keyword evidence="10 11" id="KW-0346">Stress response</keyword>
<comment type="catalytic activity">
    <reaction evidence="11">
        <text>L-seryl-[protein] + ATP = O-phospho-L-seryl-[protein] + ADP + H(+)</text>
        <dbReference type="Rhea" id="RHEA:17989"/>
        <dbReference type="Rhea" id="RHEA-COMP:9863"/>
        <dbReference type="Rhea" id="RHEA-COMP:11604"/>
        <dbReference type="ChEBI" id="CHEBI:15378"/>
        <dbReference type="ChEBI" id="CHEBI:29999"/>
        <dbReference type="ChEBI" id="CHEBI:30616"/>
        <dbReference type="ChEBI" id="CHEBI:83421"/>
        <dbReference type="ChEBI" id="CHEBI:456216"/>
        <dbReference type="EC" id="2.7.11.1"/>
    </reaction>
</comment>
<dbReference type="GO" id="GO:0106310">
    <property type="term" value="F:protein serine kinase activity"/>
    <property type="evidence" value="ECO:0007669"/>
    <property type="project" value="RHEA"/>
</dbReference>
<evidence type="ECO:0000259" key="12">
    <source>
        <dbReference type="Pfam" id="PF01636"/>
    </source>
</evidence>
<dbReference type="Gene3D" id="1.10.510.10">
    <property type="entry name" value="Transferase(Phosphotransferase) domain 1"/>
    <property type="match status" value="1"/>
</dbReference>
<organism evidence="13 14">
    <name type="scientific">Nitrincola tapanii</name>
    <dbReference type="NCBI Taxonomy" id="1708751"/>
    <lineage>
        <taxon>Bacteria</taxon>
        <taxon>Pseudomonadati</taxon>
        <taxon>Pseudomonadota</taxon>
        <taxon>Gammaproteobacteria</taxon>
        <taxon>Oceanospirillales</taxon>
        <taxon>Oceanospirillaceae</taxon>
        <taxon>Nitrincola</taxon>
    </lineage>
</organism>
<dbReference type="EC" id="2.7.11.1" evidence="11"/>
<accession>A0A5A9W0S0</accession>
<evidence type="ECO:0000256" key="7">
    <source>
        <dbReference type="ARBA" id="ARBA00022777"/>
    </source>
</evidence>
<comment type="function">
    <text evidence="11">A protein kinase that phosphorylates Ser and Thr residues. Probably acts to suppress the effects of stress linked to accumulation of reactive oxygen species. Probably involved in the extracytoplasmic stress response.</text>
</comment>
<dbReference type="Proteomes" id="UP000325302">
    <property type="component" value="Unassembled WGS sequence"/>
</dbReference>
<keyword evidence="1 11" id="KW-0963">Cytoplasm</keyword>
<comment type="cofactor">
    <cofactor evidence="11">
        <name>Mg(2+)</name>
        <dbReference type="ChEBI" id="CHEBI:18420"/>
    </cofactor>
</comment>
<name>A0A5A9W0S0_9GAMM</name>
<evidence type="ECO:0000256" key="2">
    <source>
        <dbReference type="ARBA" id="ARBA00022527"/>
    </source>
</evidence>
<comment type="similarity">
    <text evidence="11">Belongs to the SrkA/RdoA protein kinase family.</text>
</comment>
<sequence>MNAHPFERLTPDFILDALEAQGYLCDGRILALNSYENRVYQIGLDEAQPIIAKFYRPERWSPAQIQEEHDFTQALVDQELSVVAPLRTAAGHSLLEYQGFGFALFPRRGGRAPELDNPDHLYQLGQTLGRIHQVGRAQAFVARPRLTAEHFGDESVAFIAEQMIPMSLRTAYVSLAEDLLKQIHHAFSRYSDLTYLRVHGDCHAGNLLWRDEHPHFVDFDDSRMAPAIQDLWMLLTDSDRLQRELQLEEVLSGYQEFSDFDARELHLIEPLRALRMLHYSAWLGRRWQDPAFPMHFPWYNTERYWGEHILQLREQLAALQEPVLRRL</sequence>
<dbReference type="InterPro" id="IPR032882">
    <property type="entry name" value="SrkA/RdoA"/>
</dbReference>
<evidence type="ECO:0000256" key="10">
    <source>
        <dbReference type="ARBA" id="ARBA00023016"/>
    </source>
</evidence>
<comment type="caution">
    <text evidence="13">The sequence shown here is derived from an EMBL/GenBank/DDBJ whole genome shotgun (WGS) entry which is preliminary data.</text>
</comment>
<keyword evidence="9 11" id="KW-0460">Magnesium</keyword>
<keyword evidence="2 11" id="KW-0723">Serine/threonine-protein kinase</keyword>
<keyword evidence="8 11" id="KW-0067">ATP-binding</keyword>
<feature type="site" description="ATP" evidence="11">
    <location>
        <position position="34"/>
    </location>
</feature>
<evidence type="ECO:0000256" key="8">
    <source>
        <dbReference type="ARBA" id="ARBA00022840"/>
    </source>
</evidence>
<evidence type="ECO:0000313" key="13">
    <source>
        <dbReference type="EMBL" id="KAA0874316.1"/>
    </source>
</evidence>
<dbReference type="RefSeq" id="WP_149391049.1">
    <property type="nucleotide sequence ID" value="NZ_SMRS01000006.1"/>
</dbReference>
<feature type="binding site" evidence="11">
    <location>
        <position position="218"/>
    </location>
    <ligand>
        <name>Mg(2+)</name>
        <dbReference type="ChEBI" id="CHEBI:18420"/>
    </ligand>
</feature>
<dbReference type="AlphaFoldDB" id="A0A5A9W0S0"/>
<evidence type="ECO:0000256" key="9">
    <source>
        <dbReference type="ARBA" id="ARBA00022842"/>
    </source>
</evidence>
<dbReference type="EMBL" id="SMRS01000006">
    <property type="protein sequence ID" value="KAA0874316.1"/>
    <property type="molecule type" value="Genomic_DNA"/>
</dbReference>
<proteinExistence type="inferred from homology"/>
<feature type="active site" evidence="11">
    <location>
        <position position="218"/>
    </location>
</feature>
<evidence type="ECO:0000256" key="4">
    <source>
        <dbReference type="ARBA" id="ARBA00022679"/>
    </source>
</evidence>
<dbReference type="SUPFAM" id="SSF56112">
    <property type="entry name" value="Protein kinase-like (PK-like)"/>
    <property type="match status" value="1"/>
</dbReference>